<proteinExistence type="predicted"/>
<evidence type="ECO:0000313" key="1">
    <source>
        <dbReference type="EMBL" id="KAJ8493505.1"/>
    </source>
</evidence>
<reference evidence="1 2" key="1">
    <citation type="submission" date="2022-12" db="EMBL/GenBank/DDBJ databases">
        <title>Chromosome-scale assembly of the Ensete ventricosum genome.</title>
        <authorList>
            <person name="Dussert Y."/>
            <person name="Stocks J."/>
            <person name="Wendawek A."/>
            <person name="Woldeyes F."/>
            <person name="Nichols R.A."/>
            <person name="Borrell J.S."/>
        </authorList>
    </citation>
    <scope>NUCLEOTIDE SEQUENCE [LARGE SCALE GENOMIC DNA]</scope>
    <source>
        <strain evidence="2">cv. Maze</strain>
        <tissue evidence="1">Seeds</tissue>
    </source>
</reference>
<keyword evidence="2" id="KW-1185">Reference proteome</keyword>
<name>A0AAV8R9E1_ENSVE</name>
<dbReference type="EMBL" id="JAQQAF010000004">
    <property type="protein sequence ID" value="KAJ8493505.1"/>
    <property type="molecule type" value="Genomic_DNA"/>
</dbReference>
<comment type="caution">
    <text evidence="1">The sequence shown here is derived from an EMBL/GenBank/DDBJ whole genome shotgun (WGS) entry which is preliminary data.</text>
</comment>
<dbReference type="Proteomes" id="UP001222027">
    <property type="component" value="Unassembled WGS sequence"/>
</dbReference>
<evidence type="ECO:0000313" key="2">
    <source>
        <dbReference type="Proteomes" id="UP001222027"/>
    </source>
</evidence>
<protein>
    <submittedName>
        <fullName evidence="1">Uncharacterized protein</fullName>
    </submittedName>
</protein>
<organism evidence="1 2">
    <name type="scientific">Ensete ventricosum</name>
    <name type="common">Abyssinian banana</name>
    <name type="synonym">Musa ensete</name>
    <dbReference type="NCBI Taxonomy" id="4639"/>
    <lineage>
        <taxon>Eukaryota</taxon>
        <taxon>Viridiplantae</taxon>
        <taxon>Streptophyta</taxon>
        <taxon>Embryophyta</taxon>
        <taxon>Tracheophyta</taxon>
        <taxon>Spermatophyta</taxon>
        <taxon>Magnoliopsida</taxon>
        <taxon>Liliopsida</taxon>
        <taxon>Zingiberales</taxon>
        <taxon>Musaceae</taxon>
        <taxon>Ensete</taxon>
    </lineage>
</organism>
<accession>A0AAV8R9E1</accession>
<dbReference type="AlphaFoldDB" id="A0AAV8R9E1"/>
<gene>
    <name evidence="1" type="ORF">OPV22_015226</name>
</gene>
<sequence>MDPDPIRASWGLLREYGCRWRASPSSLVCHLAAIATLAGGMYAESASPCRLLAYRKKMVSTGSCQRKILLGRTSLSVISLNWKTHNLMNICLATPLRYKIWTIETCLILREALDPCDELQNAKRLCRILNGLVSGWGTSCEAPSRKPQSCILMRDLFPARWMIAMLVIEERTISLATH</sequence>